<keyword evidence="3" id="KW-1185">Reference proteome</keyword>
<dbReference type="Proteomes" id="UP000076078">
    <property type="component" value="Unassembled WGS sequence"/>
</dbReference>
<dbReference type="OrthoDB" id="5086276at2759"/>
<accession>A0A151ZAK3</accession>
<dbReference type="EMBL" id="LODT01000035">
    <property type="protein sequence ID" value="KYQ90958.1"/>
    <property type="molecule type" value="Genomic_DNA"/>
</dbReference>
<evidence type="ECO:0000256" key="1">
    <source>
        <dbReference type="SAM" id="MobiDB-lite"/>
    </source>
</evidence>
<proteinExistence type="predicted"/>
<reference evidence="2 3" key="1">
    <citation type="submission" date="2015-12" db="EMBL/GenBank/DDBJ databases">
        <title>Dictyostelia acquired genes for synthesis and detection of signals that induce cell-type specialization by lateral gene transfer from prokaryotes.</title>
        <authorList>
            <person name="Gloeckner G."/>
            <person name="Schaap P."/>
        </authorList>
    </citation>
    <scope>NUCLEOTIDE SEQUENCE [LARGE SCALE GENOMIC DNA]</scope>
    <source>
        <strain evidence="2 3">TK</strain>
    </source>
</reference>
<sequence>MSESNKGNRKNKKNSDVVPKTPIETKSIKESISHRNSLKRNNNNNKLSVKVDLSFIDPAHVEFPLNGMKCILKLHYSGGSDSSFPISLNENGKYVGIITPDIKGRNRIINVILEAYTVCDDIYMVSSYSEEHTMKSNPEKDEDIIVYKVGCKMERNSIECIHNFYRLFTTTKDMLGKEVEDKDNGYIGAFAMLIKAASFARLQLGVAVGKLKVAIYDEDEIYTSTVEEVTGEDGTKTFEYMKEPVMVLGGDTHWEPFALYHEYGHYIQHLLLRRIDIKNVAPEGSHFPCDATPQNPTLAFYEGYANAFSRILLKEFGHQYIDPYVEITWKSGSYKSLENGFSIEYFFCDKDKMLTDEGRIAAMIYDLYDSEDDSQQHKEIPNIIEFVGMDEKYHGIDKSWFGTLQKDNNQGLEIPFRQLLVDFTSDRGEDYNSVKGYINAMRKKISGDQLEKALDIIRYNYGSDLLQ</sequence>
<dbReference type="AlphaFoldDB" id="A0A151ZAK3"/>
<organism evidence="2 3">
    <name type="scientific">Tieghemostelium lacteum</name>
    <name type="common">Slime mold</name>
    <name type="synonym">Dictyostelium lacteum</name>
    <dbReference type="NCBI Taxonomy" id="361077"/>
    <lineage>
        <taxon>Eukaryota</taxon>
        <taxon>Amoebozoa</taxon>
        <taxon>Evosea</taxon>
        <taxon>Eumycetozoa</taxon>
        <taxon>Dictyostelia</taxon>
        <taxon>Dictyosteliales</taxon>
        <taxon>Raperosteliaceae</taxon>
        <taxon>Tieghemostelium</taxon>
    </lineage>
</organism>
<evidence type="ECO:0000313" key="2">
    <source>
        <dbReference type="EMBL" id="KYQ90958.1"/>
    </source>
</evidence>
<dbReference type="InParanoid" id="A0A151ZAK3"/>
<protein>
    <submittedName>
        <fullName evidence="2">Uncharacterized protein</fullName>
    </submittedName>
</protein>
<gene>
    <name evidence="2" type="ORF">DLAC_07840</name>
</gene>
<comment type="caution">
    <text evidence="2">The sequence shown here is derived from an EMBL/GenBank/DDBJ whole genome shotgun (WGS) entry which is preliminary data.</text>
</comment>
<feature type="region of interest" description="Disordered" evidence="1">
    <location>
        <begin position="1"/>
        <end position="43"/>
    </location>
</feature>
<evidence type="ECO:0000313" key="3">
    <source>
        <dbReference type="Proteomes" id="UP000076078"/>
    </source>
</evidence>
<name>A0A151ZAK3_TIELA</name>